<dbReference type="AlphaFoldDB" id="A0A229SZP5"/>
<protein>
    <submittedName>
        <fullName evidence="1">Uncharacterized protein</fullName>
    </submittedName>
</protein>
<sequence length="136" mass="14016">MSIGTAARTTLAGIRIFNGAVGLFAAHRMAAQLGSELGADKAFVYPARMFGIRTLVLGFDLLRLRDGSAADRRLLREAVLIHATDTAAAAYAGRRGELPAKAARLTTTISAVNTALAVISLVAAPKAATDAPGAAR</sequence>
<accession>A0A229SZP5</accession>
<keyword evidence="2" id="KW-1185">Reference proteome</keyword>
<dbReference type="OrthoDB" id="5145566at2"/>
<organism evidence="1 2">
    <name type="scientific">Amycolatopsis vastitatis</name>
    <dbReference type="NCBI Taxonomy" id="1905142"/>
    <lineage>
        <taxon>Bacteria</taxon>
        <taxon>Bacillati</taxon>
        <taxon>Actinomycetota</taxon>
        <taxon>Actinomycetes</taxon>
        <taxon>Pseudonocardiales</taxon>
        <taxon>Pseudonocardiaceae</taxon>
        <taxon>Amycolatopsis</taxon>
    </lineage>
</organism>
<dbReference type="Proteomes" id="UP000215199">
    <property type="component" value="Unassembled WGS sequence"/>
</dbReference>
<dbReference type="RefSeq" id="WP_093950531.1">
    <property type="nucleotide sequence ID" value="NZ_NMUL01000030.1"/>
</dbReference>
<comment type="caution">
    <text evidence="1">The sequence shown here is derived from an EMBL/GenBank/DDBJ whole genome shotgun (WGS) entry which is preliminary data.</text>
</comment>
<reference evidence="2" key="1">
    <citation type="submission" date="2017-07" db="EMBL/GenBank/DDBJ databases">
        <title>Comparative genome mining reveals phylogenetic distribution patterns of secondary metabolites in Amycolatopsis.</title>
        <authorList>
            <person name="Adamek M."/>
            <person name="Alanjary M."/>
            <person name="Sales-Ortells H."/>
            <person name="Goodfellow M."/>
            <person name="Bull A.T."/>
            <person name="Kalinowski J."/>
            <person name="Ziemert N."/>
        </authorList>
    </citation>
    <scope>NUCLEOTIDE SEQUENCE [LARGE SCALE GENOMIC DNA]</scope>
    <source>
        <strain evidence="2">H5</strain>
    </source>
</reference>
<dbReference type="EMBL" id="NMUL01000030">
    <property type="protein sequence ID" value="OXM64161.1"/>
    <property type="molecule type" value="Genomic_DNA"/>
</dbReference>
<proteinExistence type="predicted"/>
<gene>
    <name evidence="1" type="ORF">CF165_27900</name>
</gene>
<evidence type="ECO:0000313" key="2">
    <source>
        <dbReference type="Proteomes" id="UP000215199"/>
    </source>
</evidence>
<evidence type="ECO:0000313" key="1">
    <source>
        <dbReference type="EMBL" id="OXM64161.1"/>
    </source>
</evidence>
<name>A0A229SZP5_9PSEU</name>